<keyword evidence="1" id="KW-0732">Signal</keyword>
<dbReference type="InterPro" id="IPR017853">
    <property type="entry name" value="GH"/>
</dbReference>
<keyword evidence="4" id="KW-1185">Reference proteome</keyword>
<dbReference type="PANTHER" id="PTHR42767">
    <property type="entry name" value="ENDO-BETA-1,6-GALACTANASE"/>
    <property type="match status" value="1"/>
</dbReference>
<sequence length="541" mass="59200">MHDAWSRGAARFIVLAALSSSAHANTVTIDPQPKQTLTSFGASGAWWPNDLVHFPPSTQTALGDFLFSQDGLWLSSYRYNMGGDGGDDTQEVTTNGSRVESFLLRNGTYDWNRDQAGVKFLKMAQQYAVPYASAMRAVIGNLTDPVNRYITFFVNAAPSAIAGNGAACGWSFTADKITSFADYITTVLSYWLSHGITELKYISPMNEPDNNRSDCGQEGMAVVPSLRAPLFKALRLALNDSSASSVDIIGDETSRVVEQALPEDPYWLPASAPDLSNIAIHNYDYPDDANLTIYYESIRSLTGGNPPPVKFTETCCSTTAGSGPSVFGAQYDPTMANALIVARYVWQFLTLVQAESFDWWTAATTLPCSPKIDGIQCATSINETAGYNSGLVYYDPNYNETRDFNIYYTKRAFMLKHFAYFHRPGSVRYDIPQQQLPSGVNAIASKMSSSGNSNQHFFGWGWGSGWGHGQGSAGTWSVLFMNNQTTAVSITLQSPDPAASMTRLVQTTNQDDFVDVQIPKSWRGVVQLELPAQSLVTAQFA</sequence>
<accession>A0AAE0WQK8</accession>
<evidence type="ECO:0000259" key="2">
    <source>
        <dbReference type="Pfam" id="PF14587"/>
    </source>
</evidence>
<reference evidence="3" key="1">
    <citation type="submission" date="2023-07" db="EMBL/GenBank/DDBJ databases">
        <title>Black Yeasts Isolated from many extreme environments.</title>
        <authorList>
            <person name="Coleine C."/>
            <person name="Stajich J.E."/>
            <person name="Selbmann L."/>
        </authorList>
    </citation>
    <scope>NUCLEOTIDE SEQUENCE</scope>
    <source>
        <strain evidence="3">CCFEE 5485</strain>
    </source>
</reference>
<dbReference type="Pfam" id="PF14587">
    <property type="entry name" value="Glyco_hydr_30_2"/>
    <property type="match status" value="1"/>
</dbReference>
<dbReference type="AlphaFoldDB" id="A0AAE0WQK8"/>
<comment type="caution">
    <text evidence="3">The sequence shown here is derived from an EMBL/GenBank/DDBJ whole genome shotgun (WGS) entry which is preliminary data.</text>
</comment>
<organism evidence="3 4">
    <name type="scientific">Recurvomyces mirabilis</name>
    <dbReference type="NCBI Taxonomy" id="574656"/>
    <lineage>
        <taxon>Eukaryota</taxon>
        <taxon>Fungi</taxon>
        <taxon>Dikarya</taxon>
        <taxon>Ascomycota</taxon>
        <taxon>Pezizomycotina</taxon>
        <taxon>Dothideomycetes</taxon>
        <taxon>Dothideomycetidae</taxon>
        <taxon>Mycosphaerellales</taxon>
        <taxon>Teratosphaeriaceae</taxon>
        <taxon>Recurvomyces</taxon>
    </lineage>
</organism>
<dbReference type="InterPro" id="IPR039743">
    <property type="entry name" value="6GAL/EXGAL"/>
</dbReference>
<dbReference type="InterPro" id="IPR039514">
    <property type="entry name" value="6GAL-like"/>
</dbReference>
<dbReference type="Proteomes" id="UP001274830">
    <property type="component" value="Unassembled WGS sequence"/>
</dbReference>
<protein>
    <recommendedName>
        <fullName evidence="2">Endo-beta-1,6-galactanase-like domain-containing protein</fullName>
    </recommendedName>
</protein>
<evidence type="ECO:0000313" key="4">
    <source>
        <dbReference type="Proteomes" id="UP001274830"/>
    </source>
</evidence>
<name>A0AAE0WQK8_9PEZI</name>
<dbReference type="PANTHER" id="PTHR42767:SF1">
    <property type="entry name" value="ENDO-BETA-1,6-GALACTANASE-LIKE DOMAIN-CONTAINING PROTEIN"/>
    <property type="match status" value="1"/>
</dbReference>
<evidence type="ECO:0000256" key="1">
    <source>
        <dbReference type="SAM" id="SignalP"/>
    </source>
</evidence>
<feature type="domain" description="Endo-beta-1,6-galactanase-like" evidence="2">
    <location>
        <begin position="27"/>
        <end position="247"/>
    </location>
</feature>
<dbReference type="GO" id="GO:0004553">
    <property type="term" value="F:hydrolase activity, hydrolyzing O-glycosyl compounds"/>
    <property type="evidence" value="ECO:0007669"/>
    <property type="project" value="InterPro"/>
</dbReference>
<dbReference type="Gene3D" id="3.20.20.80">
    <property type="entry name" value="Glycosidases"/>
    <property type="match status" value="1"/>
</dbReference>
<feature type="chain" id="PRO_5042003626" description="Endo-beta-1,6-galactanase-like domain-containing protein" evidence="1">
    <location>
        <begin position="25"/>
        <end position="541"/>
    </location>
</feature>
<evidence type="ECO:0000313" key="3">
    <source>
        <dbReference type="EMBL" id="KAK3675999.1"/>
    </source>
</evidence>
<feature type="signal peptide" evidence="1">
    <location>
        <begin position="1"/>
        <end position="24"/>
    </location>
</feature>
<gene>
    <name evidence="3" type="ORF">LTR78_004191</name>
</gene>
<dbReference type="EMBL" id="JAUTXT010000012">
    <property type="protein sequence ID" value="KAK3675999.1"/>
    <property type="molecule type" value="Genomic_DNA"/>
</dbReference>
<proteinExistence type="predicted"/>
<dbReference type="SUPFAM" id="SSF51445">
    <property type="entry name" value="(Trans)glycosidases"/>
    <property type="match status" value="1"/>
</dbReference>